<dbReference type="Proteomes" id="UP000654345">
    <property type="component" value="Unassembled WGS sequence"/>
</dbReference>
<dbReference type="RefSeq" id="WP_201372912.1">
    <property type="nucleotide sequence ID" value="NZ_BNJG01000002.1"/>
</dbReference>
<dbReference type="InterPro" id="IPR036291">
    <property type="entry name" value="NAD(P)-bd_dom_sf"/>
</dbReference>
<dbReference type="PROSITE" id="PS00061">
    <property type="entry name" value="ADH_SHORT"/>
    <property type="match status" value="1"/>
</dbReference>
<dbReference type="PRINTS" id="PR00081">
    <property type="entry name" value="GDHRDH"/>
</dbReference>
<dbReference type="SUPFAM" id="SSF51735">
    <property type="entry name" value="NAD(P)-binding Rossmann-fold domains"/>
    <property type="match status" value="1"/>
</dbReference>
<dbReference type="PANTHER" id="PTHR43669">
    <property type="entry name" value="5-KETO-D-GLUCONATE 5-REDUCTASE"/>
    <property type="match status" value="1"/>
</dbReference>
<evidence type="ECO:0000313" key="4">
    <source>
        <dbReference type="EMBL" id="GHO56412.1"/>
    </source>
</evidence>
<comment type="similarity">
    <text evidence="1">Belongs to the short-chain dehydrogenases/reductases (SDR) family.</text>
</comment>
<evidence type="ECO:0000259" key="3">
    <source>
        <dbReference type="SMART" id="SM00822"/>
    </source>
</evidence>
<feature type="domain" description="Ketoreductase" evidence="3">
    <location>
        <begin position="7"/>
        <end position="186"/>
    </location>
</feature>
<dbReference type="CDD" id="cd05233">
    <property type="entry name" value="SDR_c"/>
    <property type="match status" value="1"/>
</dbReference>
<dbReference type="InterPro" id="IPR057326">
    <property type="entry name" value="KR_dom"/>
</dbReference>
<reference evidence="4 5" key="1">
    <citation type="journal article" date="2021" name="Int. J. Syst. Evol. Microbiol.">
        <title>Reticulibacter mediterranei gen. nov., sp. nov., within the new family Reticulibacteraceae fam. nov., and Ktedonospora formicarum gen. nov., sp. nov., Ktedonobacter robiniae sp. nov., Dictyobacter formicarum sp. nov. and Dictyobacter arantiisoli sp. nov., belonging to the class Ktedonobacteria.</title>
        <authorList>
            <person name="Yabe S."/>
            <person name="Zheng Y."/>
            <person name="Wang C.M."/>
            <person name="Sakai Y."/>
            <person name="Abe K."/>
            <person name="Yokota A."/>
            <person name="Donadio S."/>
            <person name="Cavaletti L."/>
            <person name="Monciardini P."/>
        </authorList>
    </citation>
    <scope>NUCLEOTIDE SEQUENCE [LARGE SCALE GENOMIC DNA]</scope>
    <source>
        <strain evidence="4 5">SOSP1-30</strain>
    </source>
</reference>
<dbReference type="SMART" id="SM00822">
    <property type="entry name" value="PKS_KR"/>
    <property type="match status" value="1"/>
</dbReference>
<keyword evidence="5" id="KW-1185">Reference proteome</keyword>
<dbReference type="Pfam" id="PF13561">
    <property type="entry name" value="adh_short_C2"/>
    <property type="match status" value="1"/>
</dbReference>
<dbReference type="Gene3D" id="3.40.50.720">
    <property type="entry name" value="NAD(P)-binding Rossmann-like Domain"/>
    <property type="match status" value="1"/>
</dbReference>
<name>A0ABQ3UVI7_9CHLR</name>
<sequence length="251" mass="26719">MNHLEGKVALITGGNSGIGLATAKEFHAQGAKVAITGRDKKALEQVRAELGERILAIPTDVTRISDIEHAVTTAQATFGKLDVLFANAGIARMEPIEQVTEESFDTIMDINLKGAFFTIQKALPYLNEGASIILNGSVNGHVGFPGVSVYSASKAAIHSLARTLSSELSDRKIRVNAITIGPISTPFFDKLGASAQEIQGFSQLLQQRLLLKRFGNPEEIAKVALFLATMDSSFIVGTELVADGGLLVNTI</sequence>
<evidence type="ECO:0000313" key="5">
    <source>
        <dbReference type="Proteomes" id="UP000654345"/>
    </source>
</evidence>
<comment type="caution">
    <text evidence="4">The sequence shown here is derived from an EMBL/GenBank/DDBJ whole genome shotgun (WGS) entry which is preliminary data.</text>
</comment>
<dbReference type="EMBL" id="BNJG01000002">
    <property type="protein sequence ID" value="GHO56412.1"/>
    <property type="molecule type" value="Genomic_DNA"/>
</dbReference>
<dbReference type="PANTHER" id="PTHR43669:SF3">
    <property type="entry name" value="ALCOHOL DEHYDROGENASE, PUTATIVE (AFU_ORTHOLOGUE AFUA_3G03445)-RELATED"/>
    <property type="match status" value="1"/>
</dbReference>
<keyword evidence="2" id="KW-0560">Oxidoreductase</keyword>
<organism evidence="4 5">
    <name type="scientific">Ktedonobacter robiniae</name>
    <dbReference type="NCBI Taxonomy" id="2778365"/>
    <lineage>
        <taxon>Bacteria</taxon>
        <taxon>Bacillati</taxon>
        <taxon>Chloroflexota</taxon>
        <taxon>Ktedonobacteria</taxon>
        <taxon>Ktedonobacterales</taxon>
        <taxon>Ktedonobacteraceae</taxon>
        <taxon>Ktedonobacter</taxon>
    </lineage>
</organism>
<dbReference type="PRINTS" id="PR00080">
    <property type="entry name" value="SDRFAMILY"/>
</dbReference>
<gene>
    <name evidence="4" type="ORF">KSB_48870</name>
</gene>
<dbReference type="InterPro" id="IPR020904">
    <property type="entry name" value="Sc_DH/Rdtase_CS"/>
</dbReference>
<protein>
    <submittedName>
        <fullName evidence="4">Short-chain dehydrogenase</fullName>
    </submittedName>
</protein>
<evidence type="ECO:0000256" key="2">
    <source>
        <dbReference type="ARBA" id="ARBA00023002"/>
    </source>
</evidence>
<accession>A0ABQ3UVI7</accession>
<dbReference type="InterPro" id="IPR002347">
    <property type="entry name" value="SDR_fam"/>
</dbReference>
<proteinExistence type="inferred from homology"/>
<evidence type="ECO:0000256" key="1">
    <source>
        <dbReference type="ARBA" id="ARBA00006484"/>
    </source>
</evidence>